<dbReference type="EMBL" id="CACVAX010000045">
    <property type="protein sequence ID" value="CAA6816846.1"/>
    <property type="molecule type" value="Genomic_DNA"/>
</dbReference>
<feature type="chain" id="PRO_5028050640" evidence="1">
    <location>
        <begin position="21"/>
        <end position="156"/>
    </location>
</feature>
<protein>
    <submittedName>
        <fullName evidence="2">Hypothetical signal peptide protein</fullName>
    </submittedName>
</protein>
<evidence type="ECO:0000256" key="1">
    <source>
        <dbReference type="SAM" id="SignalP"/>
    </source>
</evidence>
<dbReference type="AlphaFoldDB" id="A0A6S6TPC7"/>
<dbReference type="InterPro" id="IPR047589">
    <property type="entry name" value="DUF11_rpt"/>
</dbReference>
<evidence type="ECO:0000313" key="2">
    <source>
        <dbReference type="EMBL" id="CAA6816846.1"/>
    </source>
</evidence>
<name>A0A6S6TPC7_9BACT</name>
<accession>A0A6S6TPC7</accession>
<dbReference type="NCBIfam" id="TIGR01451">
    <property type="entry name" value="B_ant_repeat"/>
    <property type="match status" value="1"/>
</dbReference>
<proteinExistence type="predicted"/>
<keyword evidence="1" id="KW-0732">Signal</keyword>
<organism evidence="2">
    <name type="scientific">uncultured Sulfurovum sp</name>
    <dbReference type="NCBI Taxonomy" id="269237"/>
    <lineage>
        <taxon>Bacteria</taxon>
        <taxon>Pseudomonadati</taxon>
        <taxon>Campylobacterota</taxon>
        <taxon>Epsilonproteobacteria</taxon>
        <taxon>Campylobacterales</taxon>
        <taxon>Sulfurovaceae</taxon>
        <taxon>Sulfurovum</taxon>
        <taxon>environmental samples</taxon>
    </lineage>
</organism>
<feature type="signal peptide" evidence="1">
    <location>
        <begin position="1"/>
        <end position="20"/>
    </location>
</feature>
<sequence length="156" mass="17167">MKVLLSTVVLTVSLMSMVQANVSINASSYQKTIKLNENAEEVIAWVQAQKVVPGTIIRYVNTLENSGQQLATKLVIDNPVPTHMEYIENSALCQSACTLSYSVDGGKSYNNPEALFVGVGEERHLAKASEYTNIRWTVERLGAVSQSLVEYKAQLK</sequence>
<gene>
    <name evidence="2" type="ORF">HELGO_WM7351</name>
</gene>
<reference evidence="2" key="1">
    <citation type="submission" date="2020-01" db="EMBL/GenBank/DDBJ databases">
        <authorList>
            <person name="Meier V. D."/>
            <person name="Meier V D."/>
        </authorList>
    </citation>
    <scope>NUCLEOTIDE SEQUENCE</scope>
    <source>
        <strain evidence="2">HLG_WM_MAG_04</strain>
    </source>
</reference>